<dbReference type="Gene3D" id="3.40.50.2300">
    <property type="match status" value="1"/>
</dbReference>
<proteinExistence type="predicted"/>
<accession>A0ABR6WD57</accession>
<gene>
    <name evidence="4" type="ORF">FH603_5022</name>
</gene>
<dbReference type="SUPFAM" id="SSF52172">
    <property type="entry name" value="CheY-like"/>
    <property type="match status" value="1"/>
</dbReference>
<dbReference type="Proteomes" id="UP000700732">
    <property type="component" value="Unassembled WGS sequence"/>
</dbReference>
<dbReference type="InterPro" id="IPR046947">
    <property type="entry name" value="LytR-like"/>
</dbReference>
<dbReference type="Pfam" id="PF04397">
    <property type="entry name" value="LytTR"/>
    <property type="match status" value="1"/>
</dbReference>
<dbReference type="SMART" id="SM00850">
    <property type="entry name" value="LytTR"/>
    <property type="match status" value="1"/>
</dbReference>
<protein>
    <submittedName>
        <fullName evidence="4">DNA-binding LytR/AlgR family response regulator</fullName>
    </submittedName>
</protein>
<keyword evidence="1" id="KW-0597">Phosphoprotein</keyword>
<dbReference type="RefSeq" id="WP_186741076.1">
    <property type="nucleotide sequence ID" value="NZ_VFIA01000047.1"/>
</dbReference>
<dbReference type="EMBL" id="VFIA01000047">
    <property type="protein sequence ID" value="MBC3794493.1"/>
    <property type="molecule type" value="Genomic_DNA"/>
</dbReference>
<evidence type="ECO:0000313" key="4">
    <source>
        <dbReference type="EMBL" id="MBC3794493.1"/>
    </source>
</evidence>
<dbReference type="InterPro" id="IPR001789">
    <property type="entry name" value="Sig_transdc_resp-reg_receiver"/>
</dbReference>
<keyword evidence="4" id="KW-0238">DNA-binding</keyword>
<comment type="caution">
    <text evidence="4">The sequence shown here is derived from an EMBL/GenBank/DDBJ whole genome shotgun (WGS) entry which is preliminary data.</text>
</comment>
<organism evidence="4 5">
    <name type="scientific">Spirosoma utsteinense</name>
    <dbReference type="NCBI Taxonomy" id="2585773"/>
    <lineage>
        <taxon>Bacteria</taxon>
        <taxon>Pseudomonadati</taxon>
        <taxon>Bacteroidota</taxon>
        <taxon>Cytophagia</taxon>
        <taxon>Cytophagales</taxon>
        <taxon>Cytophagaceae</taxon>
        <taxon>Spirosoma</taxon>
    </lineage>
</organism>
<keyword evidence="5" id="KW-1185">Reference proteome</keyword>
<reference evidence="4 5" key="1">
    <citation type="submission" date="2019-06" db="EMBL/GenBank/DDBJ databases">
        <title>Spirosoma utsteinense sp. nov. isolated from Antarctic ice-free soils.</title>
        <authorList>
            <person name="Tahon G."/>
        </authorList>
    </citation>
    <scope>NUCLEOTIDE SEQUENCE [LARGE SCALE GENOMIC DNA]</scope>
    <source>
        <strain evidence="4 5">LMG 31447</strain>
    </source>
</reference>
<dbReference type="GO" id="GO:0003677">
    <property type="term" value="F:DNA binding"/>
    <property type="evidence" value="ECO:0007669"/>
    <property type="project" value="UniProtKB-KW"/>
</dbReference>
<evidence type="ECO:0000256" key="1">
    <source>
        <dbReference type="PROSITE-ProRule" id="PRU00169"/>
    </source>
</evidence>
<dbReference type="PANTHER" id="PTHR37299">
    <property type="entry name" value="TRANSCRIPTIONAL REGULATOR-RELATED"/>
    <property type="match status" value="1"/>
</dbReference>
<dbReference type="PROSITE" id="PS50110">
    <property type="entry name" value="RESPONSE_REGULATORY"/>
    <property type="match status" value="1"/>
</dbReference>
<feature type="domain" description="Response regulatory" evidence="2">
    <location>
        <begin position="2"/>
        <end position="114"/>
    </location>
</feature>
<dbReference type="SMART" id="SM00448">
    <property type="entry name" value="REC"/>
    <property type="match status" value="1"/>
</dbReference>
<feature type="modified residue" description="4-aspartylphosphate" evidence="1">
    <location>
        <position position="52"/>
    </location>
</feature>
<dbReference type="Gene3D" id="2.40.50.1020">
    <property type="entry name" value="LytTr DNA-binding domain"/>
    <property type="match status" value="1"/>
</dbReference>
<dbReference type="Pfam" id="PF00072">
    <property type="entry name" value="Response_reg"/>
    <property type="match status" value="1"/>
</dbReference>
<evidence type="ECO:0000259" key="3">
    <source>
        <dbReference type="PROSITE" id="PS50930"/>
    </source>
</evidence>
<dbReference type="InterPro" id="IPR011006">
    <property type="entry name" value="CheY-like_superfamily"/>
</dbReference>
<evidence type="ECO:0000259" key="2">
    <source>
        <dbReference type="PROSITE" id="PS50110"/>
    </source>
</evidence>
<evidence type="ECO:0000313" key="5">
    <source>
        <dbReference type="Proteomes" id="UP000700732"/>
    </source>
</evidence>
<feature type="domain" description="HTH LytTR-type" evidence="3">
    <location>
        <begin position="135"/>
        <end position="228"/>
    </location>
</feature>
<sequence length="228" mass="25872">MIILILDADPVWQLKLQQMAEEFTDATIALVSTSKEATEFLTHSTPDAVIADIVVDGQLSFHLFTAASRTYPVIFITGQPEDDHLRQSLSFTNSAFLVKPFHLYSLVSALATRLNQYRTHTCGNLPAGTFPVMGKHRQPLQLPLSKVIYIESEGNYAVIYLETGKHTVKRALHTIIPELDMNFGRVHKSYIINFRFVNRVNLTEKYVVLNGQQIPIGRKYRQEVLSRI</sequence>
<name>A0ABR6WD57_9BACT</name>
<dbReference type="PROSITE" id="PS50930">
    <property type="entry name" value="HTH_LYTTR"/>
    <property type="match status" value="1"/>
</dbReference>
<dbReference type="PANTHER" id="PTHR37299:SF1">
    <property type="entry name" value="STAGE 0 SPORULATION PROTEIN A HOMOLOG"/>
    <property type="match status" value="1"/>
</dbReference>
<dbReference type="InterPro" id="IPR007492">
    <property type="entry name" value="LytTR_DNA-bd_dom"/>
</dbReference>